<dbReference type="InterPro" id="IPR036061">
    <property type="entry name" value="CheW-like_dom_sf"/>
</dbReference>
<gene>
    <name evidence="2" type="ORF">DLD82_05610</name>
</gene>
<reference evidence="2 3" key="1">
    <citation type="submission" date="2018-05" db="EMBL/GenBank/DDBJ databases">
        <title>Draft genome of Methanospirillum stamsii Pt1.</title>
        <authorList>
            <person name="Dueholm M.S."/>
            <person name="Nielsen P.H."/>
            <person name="Bakmann L.F."/>
            <person name="Otzen D.E."/>
        </authorList>
    </citation>
    <scope>NUCLEOTIDE SEQUENCE [LARGE SCALE GENOMIC DNA]</scope>
    <source>
        <strain evidence="2 3">Pt1</strain>
    </source>
</reference>
<protein>
    <submittedName>
        <fullName evidence="2">Chemotaxis protein CheW</fullName>
    </submittedName>
</protein>
<dbReference type="OrthoDB" id="115049at2157"/>
<dbReference type="SMART" id="SM00260">
    <property type="entry name" value="CheW"/>
    <property type="match status" value="1"/>
</dbReference>
<dbReference type="Pfam" id="PF01584">
    <property type="entry name" value="CheW"/>
    <property type="match status" value="1"/>
</dbReference>
<dbReference type="PANTHER" id="PTHR22617">
    <property type="entry name" value="CHEMOTAXIS SENSOR HISTIDINE KINASE-RELATED"/>
    <property type="match status" value="1"/>
</dbReference>
<dbReference type="Gene3D" id="2.40.50.180">
    <property type="entry name" value="CheA-289, Domain 4"/>
    <property type="match status" value="1"/>
</dbReference>
<dbReference type="Gene3D" id="2.30.30.40">
    <property type="entry name" value="SH3 Domains"/>
    <property type="match status" value="1"/>
</dbReference>
<organism evidence="2 3">
    <name type="scientific">Methanospirillum stamsii</name>
    <dbReference type="NCBI Taxonomy" id="1277351"/>
    <lineage>
        <taxon>Archaea</taxon>
        <taxon>Methanobacteriati</taxon>
        <taxon>Methanobacteriota</taxon>
        <taxon>Stenosarchaea group</taxon>
        <taxon>Methanomicrobia</taxon>
        <taxon>Methanomicrobiales</taxon>
        <taxon>Methanospirillaceae</taxon>
        <taxon>Methanospirillum</taxon>
    </lineage>
</organism>
<evidence type="ECO:0000313" key="2">
    <source>
        <dbReference type="EMBL" id="PWR75264.1"/>
    </source>
</evidence>
<comment type="caution">
    <text evidence="2">The sequence shown here is derived from an EMBL/GenBank/DDBJ whole genome shotgun (WGS) entry which is preliminary data.</text>
</comment>
<dbReference type="EMBL" id="QGMZ01000011">
    <property type="protein sequence ID" value="PWR75264.1"/>
    <property type="molecule type" value="Genomic_DNA"/>
</dbReference>
<feature type="domain" description="CheW-like" evidence="1">
    <location>
        <begin position="36"/>
        <end position="186"/>
    </location>
</feature>
<sequence length="187" mass="20763">MAVSIPGSSSIISDDTNGLFGSKKNHNSSNDSTEESFQVVEFLLGNEHFAIELFDVKVVVEYTRITKLPNSPVYIKGIIDLRGEITTIIDLKQQLAITSSTVLSEEETRIIVLDDRLTHAKIGIMVDDVLTVSTYYASQIDQTATAGDESSHILGIIKKKIKDRDKDSTELVIWLDVKLLLRNMGHI</sequence>
<evidence type="ECO:0000259" key="1">
    <source>
        <dbReference type="PROSITE" id="PS50851"/>
    </source>
</evidence>
<dbReference type="PANTHER" id="PTHR22617:SF23">
    <property type="entry name" value="CHEMOTAXIS PROTEIN CHEW"/>
    <property type="match status" value="1"/>
</dbReference>
<dbReference type="GO" id="GO:0005829">
    <property type="term" value="C:cytosol"/>
    <property type="evidence" value="ECO:0007669"/>
    <property type="project" value="TreeGrafter"/>
</dbReference>
<accession>A0A2V2N599</accession>
<dbReference type="GO" id="GO:0007165">
    <property type="term" value="P:signal transduction"/>
    <property type="evidence" value="ECO:0007669"/>
    <property type="project" value="InterPro"/>
</dbReference>
<dbReference type="PROSITE" id="PS50851">
    <property type="entry name" value="CHEW"/>
    <property type="match status" value="1"/>
</dbReference>
<dbReference type="SUPFAM" id="SSF50341">
    <property type="entry name" value="CheW-like"/>
    <property type="match status" value="1"/>
</dbReference>
<dbReference type="Proteomes" id="UP000245934">
    <property type="component" value="Unassembled WGS sequence"/>
</dbReference>
<dbReference type="InterPro" id="IPR002545">
    <property type="entry name" value="CheW-lke_dom"/>
</dbReference>
<evidence type="ECO:0000313" key="3">
    <source>
        <dbReference type="Proteomes" id="UP000245934"/>
    </source>
</evidence>
<dbReference type="AlphaFoldDB" id="A0A2V2N599"/>
<dbReference type="GO" id="GO:0006935">
    <property type="term" value="P:chemotaxis"/>
    <property type="evidence" value="ECO:0007669"/>
    <property type="project" value="InterPro"/>
</dbReference>
<dbReference type="GeneID" id="97610818"/>
<keyword evidence="3" id="KW-1185">Reference proteome</keyword>
<name>A0A2V2N599_9EURY</name>
<dbReference type="InterPro" id="IPR039315">
    <property type="entry name" value="CheW"/>
</dbReference>
<dbReference type="RefSeq" id="WP_109940126.1">
    <property type="nucleotide sequence ID" value="NZ_CP176366.1"/>
</dbReference>
<proteinExistence type="predicted"/>